<name>E0UHU2_GLOV7</name>
<keyword evidence="3" id="KW-1185">Reference proteome</keyword>
<dbReference type="HOGENOM" id="CLU_154390_0_0_3"/>
<dbReference type="STRING" id="497965.Cyan7822_2500"/>
<dbReference type="Proteomes" id="UP000008206">
    <property type="component" value="Chromosome"/>
</dbReference>
<dbReference type="EMBL" id="CP002198">
    <property type="protein sequence ID" value="ADN14472.1"/>
    <property type="molecule type" value="Genomic_DNA"/>
</dbReference>
<dbReference type="AlphaFoldDB" id="E0UHU2"/>
<sequence>MKATICPKCNSTLESLIFDNIEIDRCRQCAGLWFDSLEAEKLKAIQGSETLDLGDPAVNSRFDRVLQEIKCPKCRGKMLRMLDIDLYTIWYEKCTKCHGVWLDAGEFKRYKQNFRPRGAINRTLSAFRHKSP</sequence>
<feature type="domain" description="Transcription factor zinc-finger" evidence="1">
    <location>
        <begin position="5"/>
        <end position="44"/>
    </location>
</feature>
<dbReference type="KEGG" id="cyj:Cyan7822_2500"/>
<evidence type="ECO:0000259" key="1">
    <source>
        <dbReference type="Pfam" id="PF13453"/>
    </source>
</evidence>
<dbReference type="OrthoDB" id="9814037at2"/>
<dbReference type="InterPro" id="IPR027392">
    <property type="entry name" value="TF_Znf"/>
</dbReference>
<dbReference type="eggNOG" id="COG3809">
    <property type="taxonomic scope" value="Bacteria"/>
</dbReference>
<feature type="domain" description="Transcription factor zinc-finger" evidence="1">
    <location>
        <begin position="70"/>
        <end position="112"/>
    </location>
</feature>
<proteinExistence type="predicted"/>
<accession>E0UHU2</accession>
<dbReference type="RefSeq" id="WP_013322577.1">
    <property type="nucleotide sequence ID" value="NC_014501.1"/>
</dbReference>
<gene>
    <name evidence="2" type="ordered locus">Cyan7822_2500</name>
</gene>
<protein>
    <recommendedName>
        <fullName evidence="1">Transcription factor zinc-finger domain-containing protein</fullName>
    </recommendedName>
</protein>
<evidence type="ECO:0000313" key="3">
    <source>
        <dbReference type="Proteomes" id="UP000008206"/>
    </source>
</evidence>
<reference evidence="3" key="1">
    <citation type="journal article" date="2011" name="MBio">
        <title>Novel metabolic attributes of the genus Cyanothece, comprising a group of unicellular nitrogen-fixing Cyanobacteria.</title>
        <authorList>
            <person name="Bandyopadhyay A."/>
            <person name="Elvitigala T."/>
            <person name="Welsh E."/>
            <person name="Stockel J."/>
            <person name="Liberton M."/>
            <person name="Min H."/>
            <person name="Sherman L.A."/>
            <person name="Pakrasi H.B."/>
        </authorList>
    </citation>
    <scope>NUCLEOTIDE SEQUENCE [LARGE SCALE GENOMIC DNA]</scope>
    <source>
        <strain evidence="3">PCC 7822</strain>
    </source>
</reference>
<dbReference type="Pfam" id="PF13453">
    <property type="entry name" value="Zn_ribbon_TFIIB"/>
    <property type="match status" value="2"/>
</dbReference>
<evidence type="ECO:0000313" key="2">
    <source>
        <dbReference type="EMBL" id="ADN14472.1"/>
    </source>
</evidence>
<organism evidence="2 3">
    <name type="scientific">Gloeothece verrucosa (strain PCC 7822)</name>
    <name type="common">Cyanothece sp. (strain PCC 7822)</name>
    <dbReference type="NCBI Taxonomy" id="497965"/>
    <lineage>
        <taxon>Bacteria</taxon>
        <taxon>Bacillati</taxon>
        <taxon>Cyanobacteriota</taxon>
        <taxon>Cyanophyceae</taxon>
        <taxon>Oscillatoriophycideae</taxon>
        <taxon>Chroococcales</taxon>
        <taxon>Aphanothecaceae</taxon>
        <taxon>Gloeothece</taxon>
        <taxon>Gloeothece verrucosa</taxon>
    </lineage>
</organism>